<dbReference type="RefSeq" id="WP_102588650.1">
    <property type="nucleotide sequence ID" value="NZ_BNAE01000001.1"/>
</dbReference>
<accession>A0A2N7UF87</accession>
<organism evidence="1 2">
    <name type="scientific">Halomonas urumqiensis</name>
    <dbReference type="NCBI Taxonomy" id="1684789"/>
    <lineage>
        <taxon>Bacteria</taxon>
        <taxon>Pseudomonadati</taxon>
        <taxon>Pseudomonadota</taxon>
        <taxon>Gammaproteobacteria</taxon>
        <taxon>Oceanospirillales</taxon>
        <taxon>Halomonadaceae</taxon>
        <taxon>Halomonas</taxon>
    </lineage>
</organism>
<dbReference type="EMBL" id="PNRG01000029">
    <property type="protein sequence ID" value="PMR79097.1"/>
    <property type="molecule type" value="Genomic_DNA"/>
</dbReference>
<dbReference type="AlphaFoldDB" id="A0A2N7UF87"/>
<keyword evidence="2" id="KW-1185">Reference proteome</keyword>
<comment type="caution">
    <text evidence="1">The sequence shown here is derived from an EMBL/GenBank/DDBJ whole genome shotgun (WGS) entry which is preliminary data.</text>
</comment>
<sequence length="98" mass="11039">MSREKLRQRLERLENDRFITADGVEAVFITVADNSKEGAGKPLPTRGWMFQRHGGADDVVTMREPGEDDDSLRERHLAAVRPLLPQGSVPMFLPINPE</sequence>
<name>A0A2N7UF87_9GAMM</name>
<protein>
    <submittedName>
        <fullName evidence="1">Uncharacterized protein</fullName>
    </submittedName>
</protein>
<dbReference type="OrthoDB" id="7065392at2"/>
<evidence type="ECO:0000313" key="1">
    <source>
        <dbReference type="EMBL" id="PMR79097.1"/>
    </source>
</evidence>
<proteinExistence type="predicted"/>
<evidence type="ECO:0000313" key="2">
    <source>
        <dbReference type="Proteomes" id="UP000235547"/>
    </source>
</evidence>
<reference evidence="1 2" key="1">
    <citation type="submission" date="2018-01" db="EMBL/GenBank/DDBJ databases">
        <title>Halomonas endophytica sp. nov., isolated from storage liquid in the stems of Populus euphratica.</title>
        <authorList>
            <person name="Chen C."/>
        </authorList>
    </citation>
    <scope>NUCLEOTIDE SEQUENCE [LARGE SCALE GENOMIC DNA]</scope>
    <source>
        <strain evidence="1 2">BZ-SZ-XJ27</strain>
    </source>
</reference>
<dbReference type="Proteomes" id="UP000235547">
    <property type="component" value="Unassembled WGS sequence"/>
</dbReference>
<gene>
    <name evidence="1" type="ORF">C1H70_12375</name>
</gene>